<keyword evidence="12 14" id="KW-0175">Coiled coil</keyword>
<dbReference type="EC" id="2.3.2.27" evidence="5"/>
<dbReference type="SUPFAM" id="SSF57845">
    <property type="entry name" value="B-box zinc-binding domain"/>
    <property type="match status" value="1"/>
</dbReference>
<evidence type="ECO:0000256" key="2">
    <source>
        <dbReference type="ARBA" id="ARBA00004496"/>
    </source>
</evidence>
<name>A0A401Q2V7_SCYTO</name>
<dbReference type="EMBL" id="BFAA01012078">
    <property type="protein sequence ID" value="GCB79767.1"/>
    <property type="molecule type" value="Genomic_DNA"/>
</dbReference>
<comment type="catalytic activity">
    <reaction evidence="1">
        <text>S-ubiquitinyl-[E2 ubiquitin-conjugating enzyme]-L-cysteine + [acceptor protein]-L-lysine = [E2 ubiquitin-conjugating enzyme]-L-cysteine + N(6)-ubiquitinyl-[acceptor protein]-L-lysine.</text>
        <dbReference type="EC" id="2.3.2.27"/>
    </reaction>
</comment>
<evidence type="ECO:0000256" key="10">
    <source>
        <dbReference type="ARBA" id="ARBA00022786"/>
    </source>
</evidence>
<keyword evidence="18" id="KW-1185">Reference proteome</keyword>
<protein>
    <recommendedName>
        <fullName evidence="5">RING-type E3 ubiquitin transferase</fullName>
        <ecNumber evidence="5">2.3.2.27</ecNumber>
    </recommendedName>
</protein>
<dbReference type="Proteomes" id="UP000288216">
    <property type="component" value="Unassembled WGS sequence"/>
</dbReference>
<feature type="domain" description="RING-type" evidence="15">
    <location>
        <begin position="16"/>
        <end position="55"/>
    </location>
</feature>
<evidence type="ECO:0000256" key="13">
    <source>
        <dbReference type="PROSITE-ProRule" id="PRU00024"/>
    </source>
</evidence>
<evidence type="ECO:0000256" key="14">
    <source>
        <dbReference type="SAM" id="Coils"/>
    </source>
</evidence>
<dbReference type="GO" id="GO:0008270">
    <property type="term" value="F:zinc ion binding"/>
    <property type="evidence" value="ECO:0007669"/>
    <property type="project" value="UniProtKB-KW"/>
</dbReference>
<keyword evidence="8" id="KW-0479">Metal-binding</keyword>
<dbReference type="SMART" id="SM00184">
    <property type="entry name" value="RING"/>
    <property type="match status" value="1"/>
</dbReference>
<evidence type="ECO:0000259" key="16">
    <source>
        <dbReference type="PROSITE" id="PS50119"/>
    </source>
</evidence>
<dbReference type="PANTHER" id="PTHR24103">
    <property type="entry name" value="E3 UBIQUITIN-PROTEIN LIGASE TRIM"/>
    <property type="match status" value="1"/>
</dbReference>
<dbReference type="AlphaFoldDB" id="A0A401Q2V7"/>
<dbReference type="CDD" id="cd19800">
    <property type="entry name" value="Bbox2_xNF7-like"/>
    <property type="match status" value="1"/>
</dbReference>
<feature type="domain" description="B box-type" evidence="16">
    <location>
        <begin position="87"/>
        <end position="128"/>
    </location>
</feature>
<evidence type="ECO:0000256" key="1">
    <source>
        <dbReference type="ARBA" id="ARBA00000900"/>
    </source>
</evidence>
<dbReference type="SUPFAM" id="SSF57850">
    <property type="entry name" value="RING/U-box"/>
    <property type="match status" value="1"/>
</dbReference>
<dbReference type="Pfam" id="PF00643">
    <property type="entry name" value="zf-B_box"/>
    <property type="match status" value="1"/>
</dbReference>
<evidence type="ECO:0000256" key="4">
    <source>
        <dbReference type="ARBA" id="ARBA00008518"/>
    </source>
</evidence>
<dbReference type="InterPro" id="IPR017907">
    <property type="entry name" value="Znf_RING_CS"/>
</dbReference>
<evidence type="ECO:0000259" key="15">
    <source>
        <dbReference type="PROSITE" id="PS50089"/>
    </source>
</evidence>
<evidence type="ECO:0000256" key="3">
    <source>
        <dbReference type="ARBA" id="ARBA00004906"/>
    </source>
</evidence>
<dbReference type="InterPro" id="IPR013083">
    <property type="entry name" value="Znf_RING/FYVE/PHD"/>
</dbReference>
<keyword evidence="11" id="KW-0862">Zinc</keyword>
<dbReference type="OMA" id="HEKERIH"/>
<dbReference type="InterPro" id="IPR001841">
    <property type="entry name" value="Znf_RING"/>
</dbReference>
<dbReference type="SMART" id="SM00336">
    <property type="entry name" value="BBOX"/>
    <property type="match status" value="1"/>
</dbReference>
<reference evidence="17 18" key="1">
    <citation type="journal article" date="2018" name="Nat. Ecol. Evol.">
        <title>Shark genomes provide insights into elasmobranch evolution and the origin of vertebrates.</title>
        <authorList>
            <person name="Hara Y"/>
            <person name="Yamaguchi K"/>
            <person name="Onimaru K"/>
            <person name="Kadota M"/>
            <person name="Koyanagi M"/>
            <person name="Keeley SD"/>
            <person name="Tatsumi K"/>
            <person name="Tanaka K"/>
            <person name="Motone F"/>
            <person name="Kageyama Y"/>
            <person name="Nozu R"/>
            <person name="Adachi N"/>
            <person name="Nishimura O"/>
            <person name="Nakagawa R"/>
            <person name="Tanegashima C"/>
            <person name="Kiyatake I"/>
            <person name="Matsumoto R"/>
            <person name="Murakumo K"/>
            <person name="Nishida K"/>
            <person name="Terakita A"/>
            <person name="Kuratani S"/>
            <person name="Sato K"/>
            <person name="Hyodo S Kuraku.S."/>
        </authorList>
    </citation>
    <scope>NUCLEOTIDE SEQUENCE [LARGE SCALE GENOMIC DNA]</scope>
</reference>
<dbReference type="GO" id="GO:0061630">
    <property type="term" value="F:ubiquitin protein ligase activity"/>
    <property type="evidence" value="ECO:0007669"/>
    <property type="project" value="UniProtKB-EC"/>
</dbReference>
<comment type="subcellular location">
    <subcellularLocation>
        <location evidence="2">Cytoplasm</location>
    </subcellularLocation>
</comment>
<dbReference type="PROSITE" id="PS50089">
    <property type="entry name" value="ZF_RING_2"/>
    <property type="match status" value="1"/>
</dbReference>
<evidence type="ECO:0000256" key="12">
    <source>
        <dbReference type="ARBA" id="ARBA00023054"/>
    </source>
</evidence>
<sequence length="319" mass="37629">MALRQQVQSLTEETICPICLDLFTDPVSLDCGHNFCRSCISQCWGKKRYSCPKCRQEFLERNLRRNRALANLTEKTRKLKLNGKEKENKLHCEKHQEELKLFCETDKKLICLICRDSREHREHRFLPINEAVEIYKDQLKSSLDSLTKKSAVLETEQKQKGKISEVREQSSSLQTHITSEFSKMHQILTEKEQRLLRDLRGEEERILEPMEKNLREIQENLSEIENQLSFFQKQMEQKDSKRFQEEVLGHRLRILYPDCRRIIKSDTLRRKKFTNPLGDRLWRDLLPAINPECHGAEEGECDIFRSSDLSLCGSPSVFC</sequence>
<dbReference type="InterPro" id="IPR050143">
    <property type="entry name" value="TRIM/RBCC"/>
</dbReference>
<feature type="coiled-coil region" evidence="14">
    <location>
        <begin position="207"/>
        <end position="241"/>
    </location>
</feature>
<evidence type="ECO:0000256" key="6">
    <source>
        <dbReference type="ARBA" id="ARBA00022490"/>
    </source>
</evidence>
<dbReference type="Gene3D" id="3.30.40.10">
    <property type="entry name" value="Zinc/RING finger domain, C3HC4 (zinc finger)"/>
    <property type="match status" value="1"/>
</dbReference>
<dbReference type="GO" id="GO:0016567">
    <property type="term" value="P:protein ubiquitination"/>
    <property type="evidence" value="ECO:0007669"/>
    <property type="project" value="InterPro"/>
</dbReference>
<dbReference type="PROSITE" id="PS50119">
    <property type="entry name" value="ZF_BBOX"/>
    <property type="match status" value="1"/>
</dbReference>
<dbReference type="PROSITE" id="PS00518">
    <property type="entry name" value="ZF_RING_1"/>
    <property type="match status" value="1"/>
</dbReference>
<keyword evidence="9 13" id="KW-0863">Zinc-finger</keyword>
<dbReference type="Gene3D" id="3.30.160.60">
    <property type="entry name" value="Classic Zinc Finger"/>
    <property type="match status" value="1"/>
</dbReference>
<gene>
    <name evidence="17" type="ORF">scyTo_0017954</name>
</gene>
<evidence type="ECO:0000256" key="9">
    <source>
        <dbReference type="ARBA" id="ARBA00022771"/>
    </source>
</evidence>
<comment type="pathway">
    <text evidence="3">Protein modification; protein ubiquitination.</text>
</comment>
<dbReference type="InterPro" id="IPR020457">
    <property type="entry name" value="Znf_B-box_chordata"/>
</dbReference>
<evidence type="ECO:0000256" key="7">
    <source>
        <dbReference type="ARBA" id="ARBA00022679"/>
    </source>
</evidence>
<dbReference type="Pfam" id="PF13445">
    <property type="entry name" value="zf-RING_UBOX"/>
    <property type="match status" value="1"/>
</dbReference>
<keyword evidence="6" id="KW-0963">Cytoplasm</keyword>
<dbReference type="GO" id="GO:0005737">
    <property type="term" value="C:cytoplasm"/>
    <property type="evidence" value="ECO:0007669"/>
    <property type="project" value="UniProtKB-SubCell"/>
</dbReference>
<dbReference type="SMART" id="SM00504">
    <property type="entry name" value="Ubox"/>
    <property type="match status" value="1"/>
</dbReference>
<dbReference type="InterPro" id="IPR027370">
    <property type="entry name" value="Znf-RING_euk"/>
</dbReference>
<evidence type="ECO:0000256" key="11">
    <source>
        <dbReference type="ARBA" id="ARBA00022833"/>
    </source>
</evidence>
<dbReference type="STRING" id="75743.A0A401Q2V7"/>
<keyword evidence="7" id="KW-0808">Transferase</keyword>
<evidence type="ECO:0000313" key="17">
    <source>
        <dbReference type="EMBL" id="GCB79767.1"/>
    </source>
</evidence>
<proteinExistence type="inferred from homology"/>
<accession>A0A401Q2V7</accession>
<dbReference type="CDD" id="cd16594">
    <property type="entry name" value="RING-HC_TRIM7-like_C-IV"/>
    <property type="match status" value="1"/>
</dbReference>
<dbReference type="InterPro" id="IPR003613">
    <property type="entry name" value="Ubox_domain"/>
</dbReference>
<keyword evidence="10" id="KW-0833">Ubl conjugation pathway</keyword>
<evidence type="ECO:0000256" key="5">
    <source>
        <dbReference type="ARBA" id="ARBA00012483"/>
    </source>
</evidence>
<dbReference type="InterPro" id="IPR000315">
    <property type="entry name" value="Znf_B-box"/>
</dbReference>
<dbReference type="OrthoDB" id="654191at2759"/>
<comment type="similarity">
    <text evidence="4">Belongs to the TRIM/RBCC family.</text>
</comment>
<organism evidence="17 18">
    <name type="scientific">Scyliorhinus torazame</name>
    <name type="common">Cloudy catshark</name>
    <name type="synonym">Catulus torazame</name>
    <dbReference type="NCBI Taxonomy" id="75743"/>
    <lineage>
        <taxon>Eukaryota</taxon>
        <taxon>Metazoa</taxon>
        <taxon>Chordata</taxon>
        <taxon>Craniata</taxon>
        <taxon>Vertebrata</taxon>
        <taxon>Chondrichthyes</taxon>
        <taxon>Elasmobranchii</taxon>
        <taxon>Galeomorphii</taxon>
        <taxon>Galeoidea</taxon>
        <taxon>Carcharhiniformes</taxon>
        <taxon>Scyliorhinidae</taxon>
        <taxon>Scyliorhinus</taxon>
    </lineage>
</organism>
<dbReference type="PRINTS" id="PR01406">
    <property type="entry name" value="BBOXZNFINGER"/>
</dbReference>
<evidence type="ECO:0000256" key="8">
    <source>
        <dbReference type="ARBA" id="ARBA00022723"/>
    </source>
</evidence>
<comment type="caution">
    <text evidence="17">The sequence shown here is derived from an EMBL/GenBank/DDBJ whole genome shotgun (WGS) entry which is preliminary data.</text>
</comment>
<evidence type="ECO:0000313" key="18">
    <source>
        <dbReference type="Proteomes" id="UP000288216"/>
    </source>
</evidence>